<name>A0A9P6T217_9FUNG</name>
<evidence type="ECO:0000256" key="1">
    <source>
        <dbReference type="ARBA" id="ARBA00038215"/>
    </source>
</evidence>
<dbReference type="Gene3D" id="3.40.710.10">
    <property type="entry name" value="DD-peptidase/beta-lactamase superfamily"/>
    <property type="match status" value="1"/>
</dbReference>
<protein>
    <recommendedName>
        <fullName evidence="6">Penicillin-binding protein</fullName>
    </recommendedName>
</protein>
<evidence type="ECO:0000313" key="5">
    <source>
        <dbReference type="Proteomes" id="UP000703661"/>
    </source>
</evidence>
<feature type="domain" description="Peptidase S12 Pab87-related C-terminal" evidence="3">
    <location>
        <begin position="367"/>
        <end position="462"/>
    </location>
</feature>
<dbReference type="PANTHER" id="PTHR46825">
    <property type="entry name" value="D-ALANYL-D-ALANINE-CARBOXYPEPTIDASE/ENDOPEPTIDASE AMPH"/>
    <property type="match status" value="1"/>
</dbReference>
<dbReference type="InterPro" id="IPR021860">
    <property type="entry name" value="Peptidase_S12_Pab87-rel_C"/>
</dbReference>
<dbReference type="InterPro" id="IPR050491">
    <property type="entry name" value="AmpC-like"/>
</dbReference>
<dbReference type="Pfam" id="PF11954">
    <property type="entry name" value="DUF3471"/>
    <property type="match status" value="1"/>
</dbReference>
<dbReference type="Proteomes" id="UP000703661">
    <property type="component" value="Unassembled WGS sequence"/>
</dbReference>
<evidence type="ECO:0008006" key="6">
    <source>
        <dbReference type="Google" id="ProtNLM"/>
    </source>
</evidence>
<comment type="similarity">
    <text evidence="1">Belongs to the peptidase S12 family.</text>
</comment>
<dbReference type="PANTHER" id="PTHR46825:SF15">
    <property type="entry name" value="BETA-LACTAMASE-RELATED DOMAIN-CONTAINING PROTEIN"/>
    <property type="match status" value="1"/>
</dbReference>
<dbReference type="Pfam" id="PF00144">
    <property type="entry name" value="Beta-lactamase"/>
    <property type="match status" value="1"/>
</dbReference>
<dbReference type="SUPFAM" id="SSF56601">
    <property type="entry name" value="beta-lactamase/transpeptidase-like"/>
    <property type="match status" value="1"/>
</dbReference>
<dbReference type="EMBL" id="JAAAID010000280">
    <property type="protein sequence ID" value="KAG0019522.1"/>
    <property type="molecule type" value="Genomic_DNA"/>
</dbReference>
<proteinExistence type="inferred from homology"/>
<evidence type="ECO:0000313" key="4">
    <source>
        <dbReference type="EMBL" id="KAG0019522.1"/>
    </source>
</evidence>
<evidence type="ECO:0000259" key="2">
    <source>
        <dbReference type="Pfam" id="PF00144"/>
    </source>
</evidence>
<dbReference type="Gene3D" id="2.40.128.600">
    <property type="match status" value="1"/>
</dbReference>
<sequence length="465" mass="51994">MSVAILHKGKLIFAEGFGKRNDRDPFTPETLTMIGSLTKAFTAATVGELVAEGKVDWDTTPVNKYLPEFELQDPGFTAKLTLADLLSHRTGFPPLDFAWFYNTESPDVLIKRMKYVDIDSKMSPYTQYNNVMFAIAGYAAANAVGVKYQDLVRDKIFKPLGLENTGFSSKEMSKHSNYALPYTATSYENAVDGKHERLHLTNLATAVAPSGDMYSNVLDLIRWGQTIMHYGKKDGKQVLNKDSITEILSAQSIYEKRSRSPDFGPLTAYGLGWTMNSYKGNNVYCHDGSTDGYNSNLALFPDEELVIAQLTNAYTDFTPGTLSYSIADEILGLPKTEDWMQKAINMTQAMYKKMGMANKELSPPRVMDKPASHKLSEFAGVYTNPIYGNLSIVLKKDGKGEDELNLEFRVYEGKLTHYHYDSFSTTFCHSAISVTDLVTFRTGQDGKVSGVQIRLDSWAEFEKQQ</sequence>
<gene>
    <name evidence="4" type="ORF">BGZ80_005700</name>
</gene>
<accession>A0A9P6T217</accession>
<evidence type="ECO:0000259" key="3">
    <source>
        <dbReference type="Pfam" id="PF11954"/>
    </source>
</evidence>
<dbReference type="InterPro" id="IPR012338">
    <property type="entry name" value="Beta-lactam/transpept-like"/>
</dbReference>
<dbReference type="AlphaFoldDB" id="A0A9P6T217"/>
<feature type="domain" description="Beta-lactamase-related" evidence="2">
    <location>
        <begin position="1"/>
        <end position="315"/>
    </location>
</feature>
<dbReference type="InterPro" id="IPR001466">
    <property type="entry name" value="Beta-lactam-related"/>
</dbReference>
<comment type="caution">
    <text evidence="4">The sequence shown here is derived from an EMBL/GenBank/DDBJ whole genome shotgun (WGS) entry which is preliminary data.</text>
</comment>
<keyword evidence="5" id="KW-1185">Reference proteome</keyword>
<organism evidence="4 5">
    <name type="scientific">Entomortierella chlamydospora</name>
    <dbReference type="NCBI Taxonomy" id="101097"/>
    <lineage>
        <taxon>Eukaryota</taxon>
        <taxon>Fungi</taxon>
        <taxon>Fungi incertae sedis</taxon>
        <taxon>Mucoromycota</taxon>
        <taxon>Mortierellomycotina</taxon>
        <taxon>Mortierellomycetes</taxon>
        <taxon>Mortierellales</taxon>
        <taxon>Mortierellaceae</taxon>
        <taxon>Entomortierella</taxon>
    </lineage>
</organism>
<reference evidence="4" key="1">
    <citation type="journal article" date="2020" name="Fungal Divers.">
        <title>Resolving the Mortierellaceae phylogeny through synthesis of multi-gene phylogenetics and phylogenomics.</title>
        <authorList>
            <person name="Vandepol N."/>
            <person name="Liber J."/>
            <person name="Desiro A."/>
            <person name="Na H."/>
            <person name="Kennedy M."/>
            <person name="Barry K."/>
            <person name="Grigoriev I.V."/>
            <person name="Miller A.N."/>
            <person name="O'Donnell K."/>
            <person name="Stajich J.E."/>
            <person name="Bonito G."/>
        </authorList>
    </citation>
    <scope>NUCLEOTIDE SEQUENCE</scope>
    <source>
        <strain evidence="4">NRRL 2769</strain>
    </source>
</reference>